<keyword evidence="1" id="KW-0560">Oxidoreductase</keyword>
<dbReference type="GO" id="GO:0051287">
    <property type="term" value="F:NAD binding"/>
    <property type="evidence" value="ECO:0007669"/>
    <property type="project" value="InterPro"/>
</dbReference>
<dbReference type="EMBL" id="CP011568">
    <property type="protein sequence ID" value="AKJ69322.1"/>
    <property type="molecule type" value="Genomic_DNA"/>
</dbReference>
<reference evidence="5" key="1">
    <citation type="submission" date="2015-06" db="EMBL/GenBank/DDBJ databases">
        <authorList>
            <person name="Lim Y.L."/>
            <person name="Ee R."/>
            <person name="Yong D."/>
            <person name="How K.Y."/>
            <person name="Yin W.F."/>
            <person name="Chan K.G."/>
        </authorList>
    </citation>
    <scope>NUCLEOTIDE SEQUENCE [LARGE SCALE GENOMIC DNA]</scope>
    <source>
        <strain evidence="5">DSM 25325</strain>
    </source>
</reference>
<feature type="domain" description="D-isomer specific 2-hydroxyacid dehydrogenase NAD-binding" evidence="3">
    <location>
        <begin position="108"/>
        <end position="278"/>
    </location>
</feature>
<dbReference type="Gene3D" id="3.40.50.720">
    <property type="entry name" value="NAD(P)-binding Rossmann-like Domain"/>
    <property type="match status" value="2"/>
</dbReference>
<dbReference type="AlphaFoldDB" id="A0A0G3EVB4"/>
<sequence>MDILIYSPEEQCQRWVAGFAAALPEARVRAWTPGERGHADYLILWRPTADVLRHRQGLKAVFNLGAGVDAVLALLAQEPGLLPPEVPLVRLDDAGMGAQMVEYVTHATLRYFRRFDAYDRQQAQGVWQPLVPYPREQFAIGLLGLGTLGAQVATALARFGFPVRGWSRTAKTLPGVTCFAGAAGLGDFLAGTRVLVNLLPLTADTAGLLDRRVFDRLARGAYLINVARGEHLAEDDLLAALRSGQLAGATLDVCRTEPLPAGHPFWHTPGLTLTPHISALTLHEETIEQISRNIRAMERGEPLAGVVDRQRGY</sequence>
<gene>
    <name evidence="4" type="ORF">ABW99_14945</name>
</gene>
<evidence type="ECO:0000259" key="3">
    <source>
        <dbReference type="Pfam" id="PF02826"/>
    </source>
</evidence>
<evidence type="ECO:0000256" key="2">
    <source>
        <dbReference type="ARBA" id="ARBA00023027"/>
    </source>
</evidence>
<dbReference type="CDD" id="cd12164">
    <property type="entry name" value="GDH_like_2"/>
    <property type="match status" value="1"/>
</dbReference>
<protein>
    <submittedName>
        <fullName evidence="4">Glyoxylate/hydroxypyruvate reductase A</fullName>
    </submittedName>
</protein>
<accession>A0A0G3EVB4</accession>
<dbReference type="InterPro" id="IPR006140">
    <property type="entry name" value="D-isomer_DH_NAD-bd"/>
</dbReference>
<keyword evidence="5" id="KW-1185">Reference proteome</keyword>
<dbReference type="PANTHER" id="PTHR43333:SF1">
    <property type="entry name" value="D-ISOMER SPECIFIC 2-HYDROXYACID DEHYDROGENASE NAD-BINDING DOMAIN-CONTAINING PROTEIN"/>
    <property type="match status" value="1"/>
</dbReference>
<evidence type="ECO:0000256" key="1">
    <source>
        <dbReference type="ARBA" id="ARBA00023002"/>
    </source>
</evidence>
<dbReference type="RefSeq" id="WP_047215219.1">
    <property type="nucleotide sequence ID" value="NZ_CP011568.3"/>
</dbReference>
<evidence type="ECO:0000313" key="4">
    <source>
        <dbReference type="EMBL" id="AKJ69322.1"/>
    </source>
</evidence>
<dbReference type="STRING" id="445709.ABW99_14945"/>
<keyword evidence="2" id="KW-0520">NAD</keyword>
<dbReference type="OrthoDB" id="9787219at2"/>
<proteinExistence type="predicted"/>
<dbReference type="KEGG" id="ptx:ABW99_14945"/>
<dbReference type="PATRIC" id="fig|445709.3.peg.3162"/>
<evidence type="ECO:0000313" key="5">
    <source>
        <dbReference type="Proteomes" id="UP000036700"/>
    </source>
</evidence>
<dbReference type="SUPFAM" id="SSF52283">
    <property type="entry name" value="Formate/glycerate dehydrogenase catalytic domain-like"/>
    <property type="match status" value="1"/>
</dbReference>
<dbReference type="Pfam" id="PF02826">
    <property type="entry name" value="2-Hacid_dh_C"/>
    <property type="match status" value="1"/>
</dbReference>
<dbReference type="PANTHER" id="PTHR43333">
    <property type="entry name" value="2-HACID_DH_C DOMAIN-CONTAINING PROTEIN"/>
    <property type="match status" value="1"/>
</dbReference>
<keyword evidence="4" id="KW-0670">Pyruvate</keyword>
<dbReference type="SUPFAM" id="SSF51735">
    <property type="entry name" value="NAD(P)-binding Rossmann-fold domains"/>
    <property type="match status" value="1"/>
</dbReference>
<name>A0A0G3EVB4_9BURK</name>
<dbReference type="GO" id="GO:0016491">
    <property type="term" value="F:oxidoreductase activity"/>
    <property type="evidence" value="ECO:0007669"/>
    <property type="project" value="UniProtKB-KW"/>
</dbReference>
<dbReference type="Proteomes" id="UP000036700">
    <property type="component" value="Chromosome"/>
</dbReference>
<organism evidence="4 5">
    <name type="scientific">Pandoraea thiooxydans</name>
    <dbReference type="NCBI Taxonomy" id="445709"/>
    <lineage>
        <taxon>Bacteria</taxon>
        <taxon>Pseudomonadati</taxon>
        <taxon>Pseudomonadota</taxon>
        <taxon>Betaproteobacteria</taxon>
        <taxon>Burkholderiales</taxon>
        <taxon>Burkholderiaceae</taxon>
        <taxon>Pandoraea</taxon>
    </lineage>
</organism>
<dbReference type="InterPro" id="IPR036291">
    <property type="entry name" value="NAD(P)-bd_dom_sf"/>
</dbReference>